<feature type="transmembrane region" description="Helical" evidence="1">
    <location>
        <begin position="72"/>
        <end position="95"/>
    </location>
</feature>
<dbReference type="InParanoid" id="Q0UQ78"/>
<dbReference type="AlphaFoldDB" id="Q0UQ78"/>
<sequence>MAETIPRPMTDRICSMCIVQRPHGHNCTGHHNASLDGHNSKANITFTHKTVDHGVLTGNYIPDNPPSRNKTIAAISIAAAAFSLVAIFTISFVCVKRRRTLTKTSAKGKGKATEIDRLAVRVQGDCELARPVFTMGEIRG</sequence>
<evidence type="ECO:0000256" key="1">
    <source>
        <dbReference type="SAM" id="Phobius"/>
    </source>
</evidence>
<evidence type="ECO:0000313" key="3">
    <source>
        <dbReference type="Proteomes" id="UP000001055"/>
    </source>
</evidence>
<dbReference type="HOGENOM" id="CLU_1835860_0_0_1"/>
<dbReference type="KEGG" id="pno:SNOG_06086"/>
<evidence type="ECO:0000313" key="2">
    <source>
        <dbReference type="EMBL" id="EAT87150.1"/>
    </source>
</evidence>
<reference evidence="3" key="1">
    <citation type="journal article" date="2007" name="Plant Cell">
        <title>Dothideomycete-plant interactions illuminated by genome sequencing and EST analysis of the wheat pathogen Stagonospora nodorum.</title>
        <authorList>
            <person name="Hane J.K."/>
            <person name="Lowe R.G."/>
            <person name="Solomon P.S."/>
            <person name="Tan K.C."/>
            <person name="Schoch C.L."/>
            <person name="Spatafora J.W."/>
            <person name="Crous P.W."/>
            <person name="Kodira C."/>
            <person name="Birren B.W."/>
            <person name="Galagan J.E."/>
            <person name="Torriani S.F."/>
            <person name="McDonald B.A."/>
            <person name="Oliver R.P."/>
        </authorList>
    </citation>
    <scope>NUCLEOTIDE SEQUENCE [LARGE SCALE GENOMIC DNA]</scope>
    <source>
        <strain evidence="3">SN15 / ATCC MYA-4574 / FGSC 10173</strain>
    </source>
</reference>
<dbReference type="GeneID" id="5973350"/>
<gene>
    <name evidence="2" type="ORF">SNOG_06086</name>
</gene>
<accession>Q0UQ78</accession>
<dbReference type="Proteomes" id="UP000001055">
    <property type="component" value="Unassembled WGS sequence"/>
</dbReference>
<organism evidence="2 3">
    <name type="scientific">Phaeosphaeria nodorum (strain SN15 / ATCC MYA-4574 / FGSC 10173)</name>
    <name type="common">Glume blotch fungus</name>
    <name type="synonym">Parastagonospora nodorum</name>
    <dbReference type="NCBI Taxonomy" id="321614"/>
    <lineage>
        <taxon>Eukaryota</taxon>
        <taxon>Fungi</taxon>
        <taxon>Dikarya</taxon>
        <taxon>Ascomycota</taxon>
        <taxon>Pezizomycotina</taxon>
        <taxon>Dothideomycetes</taxon>
        <taxon>Pleosporomycetidae</taxon>
        <taxon>Pleosporales</taxon>
        <taxon>Pleosporineae</taxon>
        <taxon>Phaeosphaeriaceae</taxon>
        <taxon>Parastagonospora</taxon>
    </lineage>
</organism>
<dbReference type="RefSeq" id="XP_001796473.1">
    <property type="nucleotide sequence ID" value="XM_001796421.1"/>
</dbReference>
<protein>
    <submittedName>
        <fullName evidence="2">Uncharacterized protein</fullName>
    </submittedName>
</protein>
<keyword evidence="1" id="KW-1133">Transmembrane helix</keyword>
<keyword evidence="1" id="KW-0812">Transmembrane</keyword>
<dbReference type="EMBL" id="CH445332">
    <property type="protein sequence ID" value="EAT87150.1"/>
    <property type="molecule type" value="Genomic_DNA"/>
</dbReference>
<keyword evidence="1" id="KW-0472">Membrane</keyword>
<proteinExistence type="predicted"/>
<name>Q0UQ78_PHANO</name>